<dbReference type="InterPro" id="IPR015500">
    <property type="entry name" value="Peptidase_S8_subtilisin-rel"/>
</dbReference>
<dbReference type="Pfam" id="PF00082">
    <property type="entry name" value="Peptidase_S8"/>
    <property type="match status" value="1"/>
</dbReference>
<dbReference type="PANTHER" id="PTHR43806:SF11">
    <property type="entry name" value="CEREVISIN-RELATED"/>
    <property type="match status" value="1"/>
</dbReference>
<feature type="signal peptide" evidence="7">
    <location>
        <begin position="1"/>
        <end position="30"/>
    </location>
</feature>
<dbReference type="PROSITE" id="PS00136">
    <property type="entry name" value="SUBTILASE_ASP"/>
    <property type="match status" value="1"/>
</dbReference>
<evidence type="ECO:0000256" key="2">
    <source>
        <dbReference type="ARBA" id="ARBA00022670"/>
    </source>
</evidence>
<dbReference type="InterPro" id="IPR010259">
    <property type="entry name" value="S8pro/Inhibitor_I9"/>
</dbReference>
<feature type="chain" id="PRO_5046181483" description="Peptidase S8/S53 domain-containing protein" evidence="7">
    <location>
        <begin position="31"/>
        <end position="643"/>
    </location>
</feature>
<dbReference type="PANTHER" id="PTHR43806">
    <property type="entry name" value="PEPTIDASE S8"/>
    <property type="match status" value="1"/>
</dbReference>
<evidence type="ECO:0000259" key="8">
    <source>
        <dbReference type="Pfam" id="PF00082"/>
    </source>
</evidence>
<dbReference type="InterPro" id="IPR023827">
    <property type="entry name" value="Peptidase_S8_Asp-AS"/>
</dbReference>
<dbReference type="InterPro" id="IPR037045">
    <property type="entry name" value="S8pro/Inhibitor_I9_sf"/>
</dbReference>
<feature type="active site" description="Charge relay system" evidence="5">
    <location>
        <position position="157"/>
    </location>
</feature>
<keyword evidence="11" id="KW-1185">Reference proteome</keyword>
<dbReference type="PRINTS" id="PR00723">
    <property type="entry name" value="SUBTILISIN"/>
</dbReference>
<dbReference type="InterPro" id="IPR034193">
    <property type="entry name" value="PCSK9_ProteinaseK-like"/>
</dbReference>
<organism evidence="10 11">
    <name type="scientific">Phytohabitans aurantiacus</name>
    <dbReference type="NCBI Taxonomy" id="3016789"/>
    <lineage>
        <taxon>Bacteria</taxon>
        <taxon>Bacillati</taxon>
        <taxon>Actinomycetota</taxon>
        <taxon>Actinomycetes</taxon>
        <taxon>Micromonosporales</taxon>
        <taxon>Micromonosporaceae</taxon>
    </lineage>
</organism>
<dbReference type="PROSITE" id="PS51318">
    <property type="entry name" value="TAT"/>
    <property type="match status" value="1"/>
</dbReference>
<dbReference type="InterPro" id="IPR023828">
    <property type="entry name" value="Peptidase_S8_Ser-AS"/>
</dbReference>
<dbReference type="SUPFAM" id="SSF52743">
    <property type="entry name" value="Subtilisin-like"/>
    <property type="match status" value="1"/>
</dbReference>
<dbReference type="SUPFAM" id="SSF69318">
    <property type="entry name" value="Integrin alpha N-terminal domain"/>
    <property type="match status" value="1"/>
</dbReference>
<dbReference type="Pfam" id="PF05922">
    <property type="entry name" value="Inhibitor_I9"/>
    <property type="match status" value="1"/>
</dbReference>
<dbReference type="PROSITE" id="PS00137">
    <property type="entry name" value="SUBTILASE_HIS"/>
    <property type="match status" value="1"/>
</dbReference>
<evidence type="ECO:0000256" key="1">
    <source>
        <dbReference type="ARBA" id="ARBA00011073"/>
    </source>
</evidence>
<sequence length="643" mass="67870">MPVTRRVLSWRLAAGAIAMVAAATALPAGAHGAPAEPSAPLRTASADVIEGSYIVVYKQGTASAAKSRVEARARSRGGQIGHRYGSALQGFSAKLTATALDEVRRDSTIAYVETDSMVYPDATASWGVDRINQRNRPLDGVYGANQNGTGVRVYVIDSGVRTTHTDFGGRATLDANFVGDGRSDDCNSIGHGTHVSGTVGGATFGVARNTRIHGVRVFPCAGGTPTATVIAAVNWVNANAQRPAVVNMSLGGPASTAMDDAVNAAINNGITVVVAAGNEGQNACNVSPARVPRAITVANSTINDARYSGADVPSNFGACVDLFAPGTDIISAINTNDTGTRSLRGTSMASPHVAGVAALYLTRHSTASPQQVRDAIVRNATPGLITDVQGSPNLLLNSTLDANGDFNGDGATDTTVWRPSNGTWFARNLFTVQWGLNGDVPVPGDYNGDGITDVAVWRPSDGVWYVRGQFNVQWGLSGDIPVPGDYNRDGITDIAVWRPSDGVWYVRGLWNVQWGLSGDVPVPGDYNADGYTDVAVWRPSDGVWYVRGLWNVQWGLNGDVPVPADFNGDGFTEVAVWRPSNGTWFVRGFWNVQWGLNGDVPVPGDYNGDGVADVAVWRPSDGVWYVRTLFNVQWGLPGDIPAV</sequence>
<dbReference type="InterPro" id="IPR022398">
    <property type="entry name" value="Peptidase_S8_His-AS"/>
</dbReference>
<name>A0ABQ5QPM6_9ACTN</name>
<dbReference type="RefSeq" id="WP_281892884.1">
    <property type="nucleotide sequence ID" value="NZ_BSDI01000004.1"/>
</dbReference>
<dbReference type="PROSITE" id="PS51892">
    <property type="entry name" value="SUBTILASE"/>
    <property type="match status" value="1"/>
</dbReference>
<dbReference type="EMBL" id="BSDI01000004">
    <property type="protein sequence ID" value="GLH95817.1"/>
    <property type="molecule type" value="Genomic_DNA"/>
</dbReference>
<evidence type="ECO:0000256" key="3">
    <source>
        <dbReference type="ARBA" id="ARBA00022801"/>
    </source>
</evidence>
<keyword evidence="4 5" id="KW-0720">Serine protease</keyword>
<comment type="similarity">
    <text evidence="1 5 6">Belongs to the peptidase S8 family.</text>
</comment>
<protein>
    <recommendedName>
        <fullName evidence="12">Peptidase S8/S53 domain-containing protein</fullName>
    </recommendedName>
</protein>
<dbReference type="InterPro" id="IPR050131">
    <property type="entry name" value="Peptidase_S8_subtilisin-like"/>
</dbReference>
<proteinExistence type="inferred from homology"/>
<keyword evidence="3 5" id="KW-0378">Hydrolase</keyword>
<dbReference type="SUPFAM" id="SSF54897">
    <property type="entry name" value="Protease propeptides/inhibitors"/>
    <property type="match status" value="1"/>
</dbReference>
<evidence type="ECO:0000256" key="7">
    <source>
        <dbReference type="SAM" id="SignalP"/>
    </source>
</evidence>
<dbReference type="Gene3D" id="3.30.70.80">
    <property type="entry name" value="Peptidase S8 propeptide/proteinase inhibitor I9"/>
    <property type="match status" value="1"/>
</dbReference>
<feature type="domain" description="Inhibitor I9" evidence="9">
    <location>
        <begin position="52"/>
        <end position="119"/>
    </location>
</feature>
<dbReference type="Proteomes" id="UP001144280">
    <property type="component" value="Unassembled WGS sequence"/>
</dbReference>
<feature type="active site" description="Charge relay system" evidence="5">
    <location>
        <position position="191"/>
    </location>
</feature>
<gene>
    <name evidence="10" type="ORF">Pa4123_10890</name>
</gene>
<feature type="active site" description="Charge relay system" evidence="5">
    <location>
        <position position="347"/>
    </location>
</feature>
<keyword evidence="7" id="KW-0732">Signal</keyword>
<dbReference type="InterPro" id="IPR028994">
    <property type="entry name" value="Integrin_alpha_N"/>
</dbReference>
<accession>A0ABQ5QPM6</accession>
<feature type="domain" description="Peptidase S8/S53" evidence="8">
    <location>
        <begin position="148"/>
        <end position="383"/>
    </location>
</feature>
<evidence type="ECO:0000313" key="11">
    <source>
        <dbReference type="Proteomes" id="UP001144280"/>
    </source>
</evidence>
<evidence type="ECO:0000256" key="5">
    <source>
        <dbReference type="PROSITE-ProRule" id="PRU01240"/>
    </source>
</evidence>
<comment type="caution">
    <text evidence="10">The sequence shown here is derived from an EMBL/GenBank/DDBJ whole genome shotgun (WGS) entry which is preliminary data.</text>
</comment>
<evidence type="ECO:0000313" key="10">
    <source>
        <dbReference type="EMBL" id="GLH95817.1"/>
    </source>
</evidence>
<evidence type="ECO:0000256" key="6">
    <source>
        <dbReference type="RuleBase" id="RU003355"/>
    </source>
</evidence>
<dbReference type="InterPro" id="IPR000209">
    <property type="entry name" value="Peptidase_S8/S53_dom"/>
</dbReference>
<dbReference type="InterPro" id="IPR036852">
    <property type="entry name" value="Peptidase_S8/S53_dom_sf"/>
</dbReference>
<dbReference type="CDD" id="cd04077">
    <property type="entry name" value="Peptidases_S8_PCSK9_ProteinaseK_like"/>
    <property type="match status" value="1"/>
</dbReference>
<dbReference type="Gene3D" id="3.40.50.200">
    <property type="entry name" value="Peptidase S8/S53 domain"/>
    <property type="match status" value="1"/>
</dbReference>
<evidence type="ECO:0000256" key="4">
    <source>
        <dbReference type="ARBA" id="ARBA00022825"/>
    </source>
</evidence>
<reference evidence="10" key="1">
    <citation type="submission" date="2022-12" db="EMBL/GenBank/DDBJ databases">
        <title>New Phytohabitans aurantiacus sp. RD004123 nov., an actinomycete isolated from soil.</title>
        <authorList>
            <person name="Triningsih D.W."/>
            <person name="Harunari E."/>
            <person name="Igarashi Y."/>
        </authorList>
    </citation>
    <scope>NUCLEOTIDE SEQUENCE</scope>
    <source>
        <strain evidence="10">RD004123</strain>
    </source>
</reference>
<keyword evidence="2 5" id="KW-0645">Protease</keyword>
<evidence type="ECO:0008006" key="12">
    <source>
        <dbReference type="Google" id="ProtNLM"/>
    </source>
</evidence>
<evidence type="ECO:0000259" key="9">
    <source>
        <dbReference type="Pfam" id="PF05922"/>
    </source>
</evidence>
<dbReference type="InterPro" id="IPR006311">
    <property type="entry name" value="TAT_signal"/>
</dbReference>
<dbReference type="PROSITE" id="PS00138">
    <property type="entry name" value="SUBTILASE_SER"/>
    <property type="match status" value="1"/>
</dbReference>